<dbReference type="NCBIfam" id="TIGR01409">
    <property type="entry name" value="TAT_signal_seq"/>
    <property type="match status" value="1"/>
</dbReference>
<reference evidence="4 5" key="1">
    <citation type="submission" date="2019-11" db="EMBL/GenBank/DDBJ databases">
        <title>Description of Pedobacter sp. LMG 31462T.</title>
        <authorList>
            <person name="Carlier A."/>
            <person name="Qi S."/>
            <person name="Vandamme P."/>
        </authorList>
    </citation>
    <scope>NUCLEOTIDE SEQUENCE [LARGE SCALE GENOMIC DNA]</scope>
    <source>
        <strain evidence="4 5">LMG 31462</strain>
    </source>
</reference>
<dbReference type="PANTHER" id="PTHR43818:SF11">
    <property type="entry name" value="BCDNA.GH03377"/>
    <property type="match status" value="1"/>
</dbReference>
<comment type="caution">
    <text evidence="4">The sequence shown here is derived from an EMBL/GenBank/DDBJ whole genome shotgun (WGS) entry which is preliminary data.</text>
</comment>
<sequence length="423" mass="47419">MKPNQPNSRRDFIKKAAVGAAAFTIVPRYVLGGTGFIAPSDRLTKAVIGVGGMGRGHFGYDGTQVVAICDVDTRHLDLAKPMLDKGVKTFSDYRELIKLPEVDIVHIATPPHWHGIMSVDAANAGKDIWCEKPMTHTIGEGKRVMEAVQKHGRMFRLNTWFRFKDNFYGMGTTVKPIKKLVDSGLLGWPLKVTVSKHTGFDWKFYWVGKDNLPVEPVPQELDYESWLGPAPFKPYSTHRVHQTFRGYWDYDGGGLSDMGQHYLDPIQYFLGKDDTNPISVEIDAPQQHTDAVGIWRRITYTYADGCQIILDGEGKDEKAAYIEGPKGKLYAGFKSDIPDLERKLAAFPDPAPQMTDFITSVKTRSQFALNEENGHRSCNIINIGLAALRLGRSLKFDPVKQEFIDDEGANRLINPVMRAPYTI</sequence>
<organism evidence="4 5">
    <name type="scientific">Pedobacter gandavensis</name>
    <dbReference type="NCBI Taxonomy" id="2679963"/>
    <lineage>
        <taxon>Bacteria</taxon>
        <taxon>Pseudomonadati</taxon>
        <taxon>Bacteroidota</taxon>
        <taxon>Sphingobacteriia</taxon>
        <taxon>Sphingobacteriales</taxon>
        <taxon>Sphingobacteriaceae</taxon>
        <taxon>Pedobacter</taxon>
    </lineage>
</organism>
<dbReference type="Proteomes" id="UP000636110">
    <property type="component" value="Unassembled WGS sequence"/>
</dbReference>
<feature type="domain" description="Gfo/Idh/MocA-like oxidoreductase N-terminal" evidence="2">
    <location>
        <begin position="46"/>
        <end position="157"/>
    </location>
</feature>
<dbReference type="SUPFAM" id="SSF55347">
    <property type="entry name" value="Glyceraldehyde-3-phosphate dehydrogenase-like, C-terminal domain"/>
    <property type="match status" value="1"/>
</dbReference>
<dbReference type="Pfam" id="PF19051">
    <property type="entry name" value="GFO_IDH_MocA_C2"/>
    <property type="match status" value="1"/>
</dbReference>
<proteinExistence type="predicted"/>
<evidence type="ECO:0000259" key="2">
    <source>
        <dbReference type="Pfam" id="PF01408"/>
    </source>
</evidence>
<protein>
    <submittedName>
        <fullName evidence="4">Twin-arginine translocation signal domain-containing protein</fullName>
    </submittedName>
</protein>
<dbReference type="Gene3D" id="3.30.360.10">
    <property type="entry name" value="Dihydrodipicolinate Reductase, domain 2"/>
    <property type="match status" value="1"/>
</dbReference>
<dbReference type="PROSITE" id="PS51318">
    <property type="entry name" value="TAT"/>
    <property type="match status" value="1"/>
</dbReference>
<dbReference type="Pfam" id="PF01408">
    <property type="entry name" value="GFO_IDH_MocA"/>
    <property type="match status" value="1"/>
</dbReference>
<evidence type="ECO:0000259" key="3">
    <source>
        <dbReference type="Pfam" id="PF19051"/>
    </source>
</evidence>
<dbReference type="InterPro" id="IPR043906">
    <property type="entry name" value="Gfo/Idh/MocA_OxRdtase_bact_C"/>
</dbReference>
<name>A0ABR6EUY3_9SPHI</name>
<dbReference type="InterPro" id="IPR006311">
    <property type="entry name" value="TAT_signal"/>
</dbReference>
<dbReference type="PANTHER" id="PTHR43818">
    <property type="entry name" value="BCDNA.GH03377"/>
    <property type="match status" value="1"/>
</dbReference>
<evidence type="ECO:0000313" key="5">
    <source>
        <dbReference type="Proteomes" id="UP000636110"/>
    </source>
</evidence>
<accession>A0ABR6EUY3</accession>
<dbReference type="EMBL" id="WNXC01000002">
    <property type="protein sequence ID" value="MBB2148857.1"/>
    <property type="molecule type" value="Genomic_DNA"/>
</dbReference>
<dbReference type="RefSeq" id="WP_182955521.1">
    <property type="nucleotide sequence ID" value="NZ_WNXC01000002.1"/>
</dbReference>
<keyword evidence="5" id="KW-1185">Reference proteome</keyword>
<dbReference type="Gene3D" id="3.40.50.720">
    <property type="entry name" value="NAD(P)-binding Rossmann-like Domain"/>
    <property type="match status" value="1"/>
</dbReference>
<gene>
    <name evidence="4" type="ORF">GM920_08025</name>
</gene>
<dbReference type="InterPro" id="IPR000683">
    <property type="entry name" value="Gfo/Idh/MocA-like_OxRdtase_N"/>
</dbReference>
<evidence type="ECO:0000256" key="1">
    <source>
        <dbReference type="ARBA" id="ARBA00023002"/>
    </source>
</evidence>
<dbReference type="InterPro" id="IPR050463">
    <property type="entry name" value="Gfo/Idh/MocA_oxidrdct_glycsds"/>
</dbReference>
<dbReference type="SUPFAM" id="SSF51735">
    <property type="entry name" value="NAD(P)-binding Rossmann-fold domains"/>
    <property type="match status" value="1"/>
</dbReference>
<dbReference type="InterPro" id="IPR036291">
    <property type="entry name" value="NAD(P)-bd_dom_sf"/>
</dbReference>
<keyword evidence="1" id="KW-0560">Oxidoreductase</keyword>
<evidence type="ECO:0000313" key="4">
    <source>
        <dbReference type="EMBL" id="MBB2148857.1"/>
    </source>
</evidence>
<dbReference type="InterPro" id="IPR019546">
    <property type="entry name" value="TAT_signal_bac_arc"/>
</dbReference>
<feature type="domain" description="Gfo/Idh/MocA-like oxidoreductase bacterial type C-terminal" evidence="3">
    <location>
        <begin position="170"/>
        <end position="423"/>
    </location>
</feature>